<keyword evidence="5 6" id="KW-0472">Membrane</keyword>
<gene>
    <name evidence="7" type="ORF">NE686_08790</name>
</gene>
<keyword evidence="2" id="KW-1003">Cell membrane</keyword>
<dbReference type="RefSeq" id="WP_256311214.1">
    <property type="nucleotide sequence ID" value="NZ_JANGAC010000005.1"/>
</dbReference>
<dbReference type="Proteomes" id="UP001524478">
    <property type="component" value="Unassembled WGS sequence"/>
</dbReference>
<comment type="subcellular location">
    <subcellularLocation>
        <location evidence="1">Cell membrane</location>
        <topology evidence="1">Multi-pass membrane protein</topology>
    </subcellularLocation>
</comment>
<feature type="transmembrane region" description="Helical" evidence="6">
    <location>
        <begin position="12"/>
        <end position="28"/>
    </location>
</feature>
<evidence type="ECO:0000313" key="8">
    <source>
        <dbReference type="Proteomes" id="UP001524478"/>
    </source>
</evidence>
<sequence>MNNDLVFKITKRVSIISLLIIGSIAFIFKNSKPIILGYVFGAIISILGFKLLHNTINKAVEMSPGKAAAYSTVHYMLRYLIYFIVLLIAALADYLNFPAAILGLLMVKIVILGSGIFDKDFQKYQK</sequence>
<evidence type="ECO:0000256" key="4">
    <source>
        <dbReference type="ARBA" id="ARBA00022989"/>
    </source>
</evidence>
<dbReference type="EMBL" id="JANGAC010000005">
    <property type="protein sequence ID" value="MCQ4923178.1"/>
    <property type="molecule type" value="Genomic_DNA"/>
</dbReference>
<accession>A0ABT1S9Q0</accession>
<keyword evidence="3 6" id="KW-0812">Transmembrane</keyword>
<protein>
    <submittedName>
        <fullName evidence="7">ATP synthase subunit I</fullName>
    </submittedName>
</protein>
<feature type="transmembrane region" description="Helical" evidence="6">
    <location>
        <begin position="97"/>
        <end position="117"/>
    </location>
</feature>
<evidence type="ECO:0000256" key="2">
    <source>
        <dbReference type="ARBA" id="ARBA00022475"/>
    </source>
</evidence>
<name>A0ABT1S9Q0_9FIRM</name>
<keyword evidence="4 6" id="KW-1133">Transmembrane helix</keyword>
<dbReference type="InterPro" id="IPR005598">
    <property type="entry name" value="ATP_synth_I"/>
</dbReference>
<evidence type="ECO:0000313" key="7">
    <source>
        <dbReference type="EMBL" id="MCQ4923178.1"/>
    </source>
</evidence>
<feature type="transmembrane region" description="Helical" evidence="6">
    <location>
        <begin position="73"/>
        <end position="91"/>
    </location>
</feature>
<keyword evidence="8" id="KW-1185">Reference proteome</keyword>
<evidence type="ECO:0000256" key="5">
    <source>
        <dbReference type="ARBA" id="ARBA00023136"/>
    </source>
</evidence>
<organism evidence="7 8">
    <name type="scientific">Tissierella carlieri</name>
    <dbReference type="NCBI Taxonomy" id="689904"/>
    <lineage>
        <taxon>Bacteria</taxon>
        <taxon>Bacillati</taxon>
        <taxon>Bacillota</taxon>
        <taxon>Tissierellia</taxon>
        <taxon>Tissierellales</taxon>
        <taxon>Tissierellaceae</taxon>
        <taxon>Tissierella</taxon>
    </lineage>
</organism>
<proteinExistence type="predicted"/>
<evidence type="ECO:0000256" key="6">
    <source>
        <dbReference type="SAM" id="Phobius"/>
    </source>
</evidence>
<feature type="transmembrane region" description="Helical" evidence="6">
    <location>
        <begin position="34"/>
        <end position="52"/>
    </location>
</feature>
<comment type="caution">
    <text evidence="7">The sequence shown here is derived from an EMBL/GenBank/DDBJ whole genome shotgun (WGS) entry which is preliminary data.</text>
</comment>
<evidence type="ECO:0000256" key="1">
    <source>
        <dbReference type="ARBA" id="ARBA00004651"/>
    </source>
</evidence>
<dbReference type="Pfam" id="PF03899">
    <property type="entry name" value="ATP-synt_I"/>
    <property type="match status" value="1"/>
</dbReference>
<evidence type="ECO:0000256" key="3">
    <source>
        <dbReference type="ARBA" id="ARBA00022692"/>
    </source>
</evidence>
<reference evidence="7 8" key="1">
    <citation type="submission" date="2022-06" db="EMBL/GenBank/DDBJ databases">
        <title>Isolation of gut microbiota from human fecal samples.</title>
        <authorList>
            <person name="Pamer E.G."/>
            <person name="Barat B."/>
            <person name="Waligurski E."/>
            <person name="Medina S."/>
            <person name="Paddock L."/>
            <person name="Mostad J."/>
        </authorList>
    </citation>
    <scope>NUCLEOTIDE SEQUENCE [LARGE SCALE GENOMIC DNA]</scope>
    <source>
        <strain evidence="7 8">DFI.7.95</strain>
    </source>
</reference>